<dbReference type="eggNOG" id="ENOG502N551">
    <property type="taxonomic scope" value="Archaea"/>
</dbReference>
<organism evidence="2 3">
    <name type="scientific">Natronorubrum sulfidifaciens JCM 14089</name>
    <dbReference type="NCBI Taxonomy" id="1230460"/>
    <lineage>
        <taxon>Archaea</taxon>
        <taxon>Methanobacteriati</taxon>
        <taxon>Methanobacteriota</taxon>
        <taxon>Stenosarchaea group</taxon>
        <taxon>Halobacteria</taxon>
        <taxon>Halobacteriales</taxon>
        <taxon>Natrialbaceae</taxon>
        <taxon>Natronorubrum</taxon>
    </lineage>
</organism>
<gene>
    <name evidence="2" type="ORF">C495_06173</name>
</gene>
<reference evidence="2 3" key="1">
    <citation type="journal article" date="2014" name="PLoS Genet.">
        <title>Phylogenetically driven sequencing of extremely halophilic archaea reveals strategies for static and dynamic osmo-response.</title>
        <authorList>
            <person name="Becker E.A."/>
            <person name="Seitzer P.M."/>
            <person name="Tritt A."/>
            <person name="Larsen D."/>
            <person name="Krusor M."/>
            <person name="Yao A.I."/>
            <person name="Wu D."/>
            <person name="Madern D."/>
            <person name="Eisen J.A."/>
            <person name="Darling A.E."/>
            <person name="Facciotti M.T."/>
        </authorList>
    </citation>
    <scope>NUCLEOTIDE SEQUENCE [LARGE SCALE GENOMIC DNA]</scope>
    <source>
        <strain evidence="2 3">JCM 14089</strain>
    </source>
</reference>
<evidence type="ECO:0000313" key="2">
    <source>
        <dbReference type="EMBL" id="ELY46671.1"/>
    </source>
</evidence>
<dbReference type="AlphaFoldDB" id="L9WBM9"/>
<feature type="region of interest" description="Disordered" evidence="1">
    <location>
        <begin position="1"/>
        <end position="23"/>
    </location>
</feature>
<comment type="caution">
    <text evidence="2">The sequence shown here is derived from an EMBL/GenBank/DDBJ whole genome shotgun (WGS) entry which is preliminary data.</text>
</comment>
<proteinExistence type="predicted"/>
<name>L9WBM9_9EURY</name>
<dbReference type="PATRIC" id="fig|1230460.4.peg.1245"/>
<protein>
    <submittedName>
        <fullName evidence="2">Uncharacterized protein</fullName>
    </submittedName>
</protein>
<dbReference type="EMBL" id="AOHX01000029">
    <property type="protein sequence ID" value="ELY46671.1"/>
    <property type="molecule type" value="Genomic_DNA"/>
</dbReference>
<sequence>MSQTKELAQRIHRMSEQQTFSEESAPTEALVFYRPIKVDTRGIPQPDVTRIPQAAEVDKLLTHIKEDKLKYPTSLEHAKMGEVAFDYAVDIVESGTDKKTNVKLFLANFCDSLQSKQRTKNKYAMLVCYETDFLLAHVKAERGMSIQEESGDVELVRRFLDVDNILSAAYFEGLEDEIMFSHFTDTDSGSFRDFLGVSEKRFNYRRKNIQIICYYENKSGIECKFEFSNDQMEERWLGQGSLEFSNGKFSLSNGHSHNIKEIRWGRDSYETLQSFMSEFKEYSYELDGQARRYNDLKRLPGDDVPSAYSDDVNLTDYKSEVIIKDEDGEPEVQPKGEVPDHIHVLYANNSIALSADFAEDIFRDLIDTADFSLYHPSESFASEEFELNGLSLLNIDKAEIASERASLLATIHNHLDNATGQTVRRCLGFIFLHVLTESDCVSVGFKNGIKELINLNHGATRQHDVVTTKEQEGDGLIEYKDKDDLSKEDTAASIVENIEKEGRNYDEKLFLWGVDEDTRRIDGLRKQKWGDDRVSGVQRHVLDRLADRDVEYTDFELLNLPIGDEQERCIIVGILH</sequence>
<keyword evidence="3" id="KW-1185">Reference proteome</keyword>
<evidence type="ECO:0000256" key="1">
    <source>
        <dbReference type="SAM" id="MobiDB-lite"/>
    </source>
</evidence>
<accession>L9WBM9</accession>
<dbReference type="Proteomes" id="UP000011661">
    <property type="component" value="Unassembled WGS sequence"/>
</dbReference>
<evidence type="ECO:0000313" key="3">
    <source>
        <dbReference type="Proteomes" id="UP000011661"/>
    </source>
</evidence>